<gene>
    <name evidence="2" type="ORF">K469DRAFT_737413</name>
</gene>
<evidence type="ECO:0000256" key="1">
    <source>
        <dbReference type="SAM" id="SignalP"/>
    </source>
</evidence>
<dbReference type="CDD" id="cd12811">
    <property type="entry name" value="MALA"/>
    <property type="match status" value="1"/>
</dbReference>
<dbReference type="InterPro" id="IPR054550">
    <property type="entry name" value="Mala_s_1-like"/>
</dbReference>
<evidence type="ECO:0000313" key="2">
    <source>
        <dbReference type="EMBL" id="KAF2188615.1"/>
    </source>
</evidence>
<sequence>MRSSLAIVAATSLAGLTSAYPYFQKNQATCKPFSGNFSIQQYQLYPENADFDYTNCVLYIGQLWNASLGIYDPYTEKHEIIEFPGISHNSSFHLGGVGVDQATGHITFIADAGNTFNTMGEDISGTNWLFHMDPRNRTILYKVNLTETSQGLYGGFQDVEHDPDGNVFVVGTFPSSVLRVQKGGKDVRKWYINEPVDHKIKGMGGLAAIGWTLIAQGDTSGKLWRFDMRAEKGTPTVIPVTGNHTFGASDAIYLPRKYNGTVLLVAEDEIGTSVFRSMDEWKTAEFKGLVPWNDPRGLVTGAVQVGDGVYTILEPFGDEGVKGPGTAGSRSEFLFRDISKEVDVLLAA</sequence>
<dbReference type="AlphaFoldDB" id="A0A6A6EC52"/>
<dbReference type="EMBL" id="ML994623">
    <property type="protein sequence ID" value="KAF2188615.1"/>
    <property type="molecule type" value="Genomic_DNA"/>
</dbReference>
<dbReference type="Proteomes" id="UP000800200">
    <property type="component" value="Unassembled WGS sequence"/>
</dbReference>
<reference evidence="2" key="1">
    <citation type="journal article" date="2020" name="Stud. Mycol.">
        <title>101 Dothideomycetes genomes: a test case for predicting lifestyles and emergence of pathogens.</title>
        <authorList>
            <person name="Haridas S."/>
            <person name="Albert R."/>
            <person name="Binder M."/>
            <person name="Bloem J."/>
            <person name="Labutti K."/>
            <person name="Salamov A."/>
            <person name="Andreopoulos B."/>
            <person name="Baker S."/>
            <person name="Barry K."/>
            <person name="Bills G."/>
            <person name="Bluhm B."/>
            <person name="Cannon C."/>
            <person name="Castanera R."/>
            <person name="Culley D."/>
            <person name="Daum C."/>
            <person name="Ezra D."/>
            <person name="Gonzalez J."/>
            <person name="Henrissat B."/>
            <person name="Kuo A."/>
            <person name="Liang C."/>
            <person name="Lipzen A."/>
            <person name="Lutzoni F."/>
            <person name="Magnuson J."/>
            <person name="Mondo S."/>
            <person name="Nolan M."/>
            <person name="Ohm R."/>
            <person name="Pangilinan J."/>
            <person name="Park H.-J."/>
            <person name="Ramirez L."/>
            <person name="Alfaro M."/>
            <person name="Sun H."/>
            <person name="Tritt A."/>
            <person name="Yoshinaga Y."/>
            <person name="Zwiers L.-H."/>
            <person name="Turgeon B."/>
            <person name="Goodwin S."/>
            <person name="Spatafora J."/>
            <person name="Crous P."/>
            <person name="Grigoriev I."/>
        </authorList>
    </citation>
    <scope>NUCLEOTIDE SEQUENCE</scope>
    <source>
        <strain evidence="2">CBS 207.26</strain>
    </source>
</reference>
<feature type="chain" id="PRO_5025443911" evidence="1">
    <location>
        <begin position="20"/>
        <end position="348"/>
    </location>
</feature>
<evidence type="ECO:0000313" key="3">
    <source>
        <dbReference type="Proteomes" id="UP000800200"/>
    </source>
</evidence>
<dbReference type="SUPFAM" id="SSF63829">
    <property type="entry name" value="Calcium-dependent phosphotriesterase"/>
    <property type="match status" value="1"/>
</dbReference>
<protein>
    <submittedName>
        <fullName evidence="2">Uncharacterized protein</fullName>
    </submittedName>
</protein>
<accession>A0A6A6EC52</accession>
<name>A0A6A6EC52_9PEZI</name>
<feature type="signal peptide" evidence="1">
    <location>
        <begin position="1"/>
        <end position="19"/>
    </location>
</feature>
<dbReference type="OrthoDB" id="4434395at2759"/>
<keyword evidence="3" id="KW-1185">Reference proteome</keyword>
<keyword evidence="1" id="KW-0732">Signal</keyword>
<proteinExistence type="predicted"/>
<organism evidence="2 3">
    <name type="scientific">Zopfia rhizophila CBS 207.26</name>
    <dbReference type="NCBI Taxonomy" id="1314779"/>
    <lineage>
        <taxon>Eukaryota</taxon>
        <taxon>Fungi</taxon>
        <taxon>Dikarya</taxon>
        <taxon>Ascomycota</taxon>
        <taxon>Pezizomycotina</taxon>
        <taxon>Dothideomycetes</taxon>
        <taxon>Dothideomycetes incertae sedis</taxon>
        <taxon>Zopfiaceae</taxon>
        <taxon>Zopfia</taxon>
    </lineage>
</organism>